<gene>
    <name evidence="1" type="ORF">D8M05_10660</name>
</gene>
<name>A0A494YY87_9BACI</name>
<comment type="caution">
    <text evidence="1">The sequence shown here is derived from an EMBL/GenBank/DDBJ whole genome shotgun (WGS) entry which is preliminary data.</text>
</comment>
<reference evidence="1 2" key="1">
    <citation type="journal article" date="2015" name="Antonie Van Leeuwenhoek">
        <title>Oceanobacillus bengalensis sp. nov., a bacterium isolated from seawater of the Bay of Bengal.</title>
        <authorList>
            <person name="Yongchang O."/>
            <person name="Xiang W."/>
            <person name="Wang G."/>
        </authorList>
    </citation>
    <scope>NUCLEOTIDE SEQUENCE [LARGE SCALE GENOMIC DNA]</scope>
    <source>
        <strain evidence="1 2">MCCC 1K00260</strain>
    </source>
</reference>
<protein>
    <submittedName>
        <fullName evidence="1">Uncharacterized protein</fullName>
    </submittedName>
</protein>
<sequence>MGKNLWLDHELIDGKGVPIPEIKTIYLSLLNENEKIKDEIVVSIECNDYVRLSHLLVSRSKIQSAIKDVESLHEDDLKDYISTKKRVSQVLSNAANSMEANGEDVLLNVSNSLEKLNQLAHSLVTKSLDISFRAFSKGNQLNHKAGKFLVEKTSKGLCKIADAIYKKS</sequence>
<organism evidence="1 2">
    <name type="scientific">Oceanobacillus bengalensis</name>
    <dbReference type="NCBI Taxonomy" id="1435466"/>
    <lineage>
        <taxon>Bacteria</taxon>
        <taxon>Bacillati</taxon>
        <taxon>Bacillota</taxon>
        <taxon>Bacilli</taxon>
        <taxon>Bacillales</taxon>
        <taxon>Bacillaceae</taxon>
        <taxon>Oceanobacillus</taxon>
    </lineage>
</organism>
<proteinExistence type="predicted"/>
<evidence type="ECO:0000313" key="2">
    <source>
        <dbReference type="Proteomes" id="UP000281813"/>
    </source>
</evidence>
<accession>A0A494YY87</accession>
<dbReference type="AlphaFoldDB" id="A0A494YY87"/>
<keyword evidence="2" id="KW-1185">Reference proteome</keyword>
<dbReference type="RefSeq" id="WP_121131611.1">
    <property type="nucleotide sequence ID" value="NZ_JBHUFK010000036.1"/>
</dbReference>
<dbReference type="OrthoDB" id="2702740at2"/>
<dbReference type="Proteomes" id="UP000281813">
    <property type="component" value="Unassembled WGS sequence"/>
</dbReference>
<dbReference type="EMBL" id="RBZO01000015">
    <property type="protein sequence ID" value="RKQ15186.1"/>
    <property type="molecule type" value="Genomic_DNA"/>
</dbReference>
<evidence type="ECO:0000313" key="1">
    <source>
        <dbReference type="EMBL" id="RKQ15186.1"/>
    </source>
</evidence>